<proteinExistence type="predicted"/>
<feature type="transmembrane region" description="Helical" evidence="1">
    <location>
        <begin position="248"/>
        <end position="278"/>
    </location>
</feature>
<feature type="transmembrane region" description="Helical" evidence="1">
    <location>
        <begin position="220"/>
        <end position="242"/>
    </location>
</feature>
<feature type="transmembrane region" description="Helical" evidence="1">
    <location>
        <begin position="573"/>
        <end position="595"/>
    </location>
</feature>
<keyword evidence="1" id="KW-1133">Transmembrane helix</keyword>
<keyword evidence="3" id="KW-1185">Reference proteome</keyword>
<reference evidence="2" key="2">
    <citation type="submission" date="2020-09" db="EMBL/GenBank/DDBJ databases">
        <authorList>
            <person name="Sun Q."/>
            <person name="Ohkuma M."/>
        </authorList>
    </citation>
    <scope>NUCLEOTIDE SEQUENCE</scope>
    <source>
        <strain evidence="2">JCM 5016</strain>
    </source>
</reference>
<feature type="transmembrane region" description="Helical" evidence="1">
    <location>
        <begin position="667"/>
        <end position="688"/>
    </location>
</feature>
<dbReference type="RefSeq" id="WP_190059429.1">
    <property type="nucleotide sequence ID" value="NZ_BMWH01000021.1"/>
</dbReference>
<evidence type="ECO:0008006" key="4">
    <source>
        <dbReference type="Google" id="ProtNLM"/>
    </source>
</evidence>
<protein>
    <recommendedName>
        <fullName evidence="4">DUF1430 domain-containing protein</fullName>
    </recommendedName>
</protein>
<comment type="caution">
    <text evidence="2">The sequence shown here is derived from an EMBL/GenBank/DDBJ whole genome shotgun (WGS) entry which is preliminary data.</text>
</comment>
<evidence type="ECO:0000256" key="1">
    <source>
        <dbReference type="SAM" id="Phobius"/>
    </source>
</evidence>
<evidence type="ECO:0000313" key="3">
    <source>
        <dbReference type="Proteomes" id="UP000623010"/>
    </source>
</evidence>
<feature type="transmembrane region" description="Helical" evidence="1">
    <location>
        <begin position="290"/>
        <end position="314"/>
    </location>
</feature>
<dbReference type="AlphaFoldDB" id="A0A918VJU9"/>
<reference evidence="2" key="1">
    <citation type="journal article" date="2014" name="Int. J. Syst. Evol. Microbiol.">
        <title>Complete genome sequence of Corynebacterium casei LMG S-19264T (=DSM 44701T), isolated from a smear-ripened cheese.</title>
        <authorList>
            <consortium name="US DOE Joint Genome Institute (JGI-PGF)"/>
            <person name="Walter F."/>
            <person name="Albersmeier A."/>
            <person name="Kalinowski J."/>
            <person name="Ruckert C."/>
        </authorList>
    </citation>
    <scope>NUCLEOTIDE SEQUENCE</scope>
    <source>
        <strain evidence="2">JCM 5016</strain>
    </source>
</reference>
<keyword evidence="1" id="KW-0472">Membrane</keyword>
<feature type="transmembrane region" description="Helical" evidence="1">
    <location>
        <begin position="175"/>
        <end position="199"/>
    </location>
</feature>
<feature type="transmembrane region" description="Helical" evidence="1">
    <location>
        <begin position="616"/>
        <end position="636"/>
    </location>
</feature>
<keyword evidence="1" id="KW-0812">Transmembrane</keyword>
<dbReference type="Proteomes" id="UP000623010">
    <property type="component" value="Unassembled WGS sequence"/>
</dbReference>
<accession>A0A918VJU9</accession>
<dbReference type="EMBL" id="BMWH01000021">
    <property type="protein sequence ID" value="GHA01993.1"/>
    <property type="molecule type" value="Genomic_DNA"/>
</dbReference>
<gene>
    <name evidence="2" type="ORF">GCM10010389_46640</name>
</gene>
<evidence type="ECO:0000313" key="2">
    <source>
        <dbReference type="EMBL" id="GHA01993.1"/>
    </source>
</evidence>
<feature type="transmembrane region" description="Helical" evidence="1">
    <location>
        <begin position="7"/>
        <end position="25"/>
    </location>
</feature>
<name>A0A918VJU9_9ACTN</name>
<sequence>MLHRGIKFVHIAVLSFAAVLAFLFVRELDEDGVLGNSAVIFVFDSEDSASGAQVARSIASFAEEHGVTVAREVPDLREPDGRRHLYMAAGGDPSGAGAWLNEGYPAFSSNITTDVHPIADIGQRDPRGHYYVFGPPEAADSLVAEFSDLGLRADVSHPLSYGELATAYSNSVMYWSFWVIALAAVTLTGASVLLSARTYGILRLQGFSLVDLLVRDLRQLLAPWAVALGAVTAVALTFLGFYNGFAWLSLFAALAAVLAGVLLLLVLAAHAAVIALTFKVDVLRAVKGALPARAASVGVYLVRIPALLLALSAATDVAAVGRDMETRQENRAAYAEAGDAVTIRLNGGLSGEKERVIEEIGPWLRRADSNGEVILAGRRDLQSLAPGSHLPPGEVLVVNETFLAEQPVLDPTGQRYTPVDRNGKAAKADRVRLIVPESLRTHEAALTTAVTGVLASDFDPRTQLETLPAKSGQSIFTYNPGNQVYNAAHSQKEDRSLVRDPVLVVVPNGSHFVSDDGYTTFAAQEGIVFPDPDDVVRAIQGNRLGVYVVALRPVAQNSALKTREVVTEFRVQLFNLALTVTVLLIAGVGICVIYARKNSQAIFAQHINGWRYVTTHRFILGVEAAIAFLLATRVPFETWLRNKDLERIAASGAPLSRPLVELTGLDLGIIAGLVAVEFGAVLLALAIFHGRIVREGATEA</sequence>
<organism evidence="2 3">
    <name type="scientific">Streptomyces echinoruber</name>
    <dbReference type="NCBI Taxonomy" id="68898"/>
    <lineage>
        <taxon>Bacteria</taxon>
        <taxon>Bacillati</taxon>
        <taxon>Actinomycetota</taxon>
        <taxon>Actinomycetes</taxon>
        <taxon>Kitasatosporales</taxon>
        <taxon>Streptomycetaceae</taxon>
        <taxon>Streptomyces</taxon>
    </lineage>
</organism>